<evidence type="ECO:0000256" key="1">
    <source>
        <dbReference type="ARBA" id="ARBA00022603"/>
    </source>
</evidence>
<dbReference type="Gene3D" id="3.40.50.150">
    <property type="entry name" value="Vaccinia Virus protein VP39"/>
    <property type="match status" value="1"/>
</dbReference>
<name>A0A1G2QJC3_9BACT</name>
<dbReference type="STRING" id="1802440.A2569_00990"/>
<dbReference type="GO" id="GO:0032259">
    <property type="term" value="P:methylation"/>
    <property type="evidence" value="ECO:0007669"/>
    <property type="project" value="UniProtKB-KW"/>
</dbReference>
<dbReference type="EMBL" id="MHTL01000011">
    <property type="protein sequence ID" value="OHA60636.1"/>
    <property type="molecule type" value="Genomic_DNA"/>
</dbReference>
<dbReference type="PANTHER" id="PTHR40048:SF1">
    <property type="entry name" value="RHAMNOSYL O-METHYLTRANSFERASE"/>
    <property type="match status" value="1"/>
</dbReference>
<dbReference type="InterPro" id="IPR029063">
    <property type="entry name" value="SAM-dependent_MTases_sf"/>
</dbReference>
<dbReference type="GO" id="GO:0008168">
    <property type="term" value="F:methyltransferase activity"/>
    <property type="evidence" value="ECO:0007669"/>
    <property type="project" value="UniProtKB-KW"/>
</dbReference>
<proteinExistence type="predicted"/>
<evidence type="ECO:0000313" key="4">
    <source>
        <dbReference type="Proteomes" id="UP000177090"/>
    </source>
</evidence>
<dbReference type="SUPFAM" id="SSF53335">
    <property type="entry name" value="S-adenosyl-L-methionine-dependent methyltransferases"/>
    <property type="match status" value="1"/>
</dbReference>
<reference evidence="3 4" key="1">
    <citation type="journal article" date="2016" name="Nat. Commun.">
        <title>Thousands of microbial genomes shed light on interconnected biogeochemical processes in an aquifer system.</title>
        <authorList>
            <person name="Anantharaman K."/>
            <person name="Brown C.T."/>
            <person name="Hug L.A."/>
            <person name="Sharon I."/>
            <person name="Castelle C.J."/>
            <person name="Probst A.J."/>
            <person name="Thomas B.C."/>
            <person name="Singh A."/>
            <person name="Wilkins M.J."/>
            <person name="Karaoz U."/>
            <person name="Brodie E.L."/>
            <person name="Williams K.H."/>
            <person name="Hubbard S.S."/>
            <person name="Banfield J.F."/>
        </authorList>
    </citation>
    <scope>NUCLEOTIDE SEQUENCE [LARGE SCALE GENOMIC DNA]</scope>
</reference>
<dbReference type="AlphaFoldDB" id="A0A1G2QJC3"/>
<keyword evidence="2" id="KW-0808">Transferase</keyword>
<keyword evidence="1" id="KW-0489">Methyltransferase</keyword>
<dbReference type="PANTHER" id="PTHR40048">
    <property type="entry name" value="RHAMNOSYL O-METHYLTRANSFERASE"/>
    <property type="match status" value="1"/>
</dbReference>
<dbReference type="Proteomes" id="UP000177090">
    <property type="component" value="Unassembled WGS sequence"/>
</dbReference>
<dbReference type="GO" id="GO:0005886">
    <property type="term" value="C:plasma membrane"/>
    <property type="evidence" value="ECO:0007669"/>
    <property type="project" value="TreeGrafter"/>
</dbReference>
<comment type="caution">
    <text evidence="3">The sequence shown here is derived from an EMBL/GenBank/DDBJ whole genome shotgun (WGS) entry which is preliminary data.</text>
</comment>
<gene>
    <name evidence="3" type="ORF">A2569_00990</name>
</gene>
<evidence type="ECO:0000313" key="3">
    <source>
        <dbReference type="EMBL" id="OHA60636.1"/>
    </source>
</evidence>
<protein>
    <recommendedName>
        <fullName evidence="5">Rhamnosyl O-methyltransferase</fullName>
    </recommendedName>
</protein>
<evidence type="ECO:0000256" key="2">
    <source>
        <dbReference type="ARBA" id="ARBA00022679"/>
    </source>
</evidence>
<sequence>MGAVRKIFFPYLIDFKVSLPVHERMVVFFGTNFLGPALPIGWNDALFIERTNAMLSYIREHFCGYRLIYQPHPNETNETDYFDMIGFTVGETTVAELFLYTNAPSIEYVFSACSNASASAYAMGLNAGVFLDTLGGVIPDESMRVYHGYFAGLPENFFIRSFTDTPRWRAPYSLEGEHEGLARLREALDKKKRLWFLCADPALALRAAIIIRALKKNSPHIEAGLIQIHHRRWDLLSSFGSFLQEFSTVIELPLPRAWYSVRFSKILHAFRVARSLRHLDIRPDDVLVSFSNLLFEENCLLSFYPRTEKILIIENRWFDFVYEKGYELLPASSFYIPWGVYFFNYLVELPLKLHRTIFNEFTDKTVNIFRYEAPLDQIYNAVFVLMPAPSPSAPPIVDRKTPHLFERLIVSGFGWKKLKRLTLGRVHRSRLISQLQSGEVLNTRRSLQLLLDAPALINDSEVLVLQRYGRTAPQTIVEIGAAYGGSSLLFLYIIQPHAHLFSIDPFVVDSMGDFQATQKLCTQRVTRALTDLGVGERLAQWTLIPKYSYDVVSSWKQPIDLLFIDGDHRYEAVRKDFEDWFSFVTTGGFIMFHDSCKSEGADPNIYDHGWDGPSDLVRELVNDTRLSLVEQTFSLSVFKKSL</sequence>
<evidence type="ECO:0008006" key="5">
    <source>
        <dbReference type="Google" id="ProtNLM"/>
    </source>
</evidence>
<organism evidence="3 4">
    <name type="scientific">Candidatus Vogelbacteria bacterium RIFOXYD1_FULL_51_18</name>
    <dbReference type="NCBI Taxonomy" id="1802440"/>
    <lineage>
        <taxon>Bacteria</taxon>
        <taxon>Candidatus Vogeliibacteriota</taxon>
    </lineage>
</organism>
<accession>A0A1G2QJC3</accession>
<dbReference type="Pfam" id="PF13578">
    <property type="entry name" value="Methyltransf_24"/>
    <property type="match status" value="1"/>
</dbReference>